<dbReference type="InterPro" id="IPR013094">
    <property type="entry name" value="AB_hydrolase_3"/>
</dbReference>
<dbReference type="RefSeq" id="WP_278319302.1">
    <property type="nucleotide sequence ID" value="NZ_CP053314.1"/>
</dbReference>
<dbReference type="InterPro" id="IPR050300">
    <property type="entry name" value="GDXG_lipolytic_enzyme"/>
</dbReference>
<accession>A0AAJ6A2D6</accession>
<gene>
    <name evidence="3" type="ORF">P8634_04445</name>
</gene>
<dbReference type="PANTHER" id="PTHR48081:SF8">
    <property type="entry name" value="ALPHA_BETA HYDROLASE FOLD-3 DOMAIN-CONTAINING PROTEIN-RELATED"/>
    <property type="match status" value="1"/>
</dbReference>
<evidence type="ECO:0000259" key="2">
    <source>
        <dbReference type="Pfam" id="PF07859"/>
    </source>
</evidence>
<name>A0AAJ6A2D6_LIMFE</name>
<protein>
    <submittedName>
        <fullName evidence="3">Alpha/beta hydrolase</fullName>
    </submittedName>
</protein>
<dbReference type="Proteomes" id="UP001218104">
    <property type="component" value="Chromosome"/>
</dbReference>
<evidence type="ECO:0000313" key="4">
    <source>
        <dbReference type="Proteomes" id="UP001218104"/>
    </source>
</evidence>
<sequence length="279" mass="30761">MPIHSWRVIKRDVWIERPDHSKLRLAIFRAKQVATKRPGTGILWLHGGDYALETAENALVYAEQLVADGRSVMVAPDYTTSALAPYPAALDDCYLALTWLRDNATRFGVTPNQLVVGGDLAGGGLTAAVCLRARDQGDVKIAWQIPIYPMLDDRLVLASAKKNDAPVWNSRVNQAAWDLYLGDLPLDKISIYAAPGRATDLAGLPPAITYVGDLDPFLEETCLYAKRLERAGIPVACKVFDGCYHGFDQVAPDADVTKVAHDFLRTEFFKAQTKYWAAN</sequence>
<proteinExistence type="predicted"/>
<reference evidence="3" key="1">
    <citation type="submission" date="2023-04" db="EMBL/GenBank/DDBJ databases">
        <title>Genomic of Limosilactobacillus fermentum MSJK0025.</title>
        <authorList>
            <person name="Yang S."/>
        </authorList>
    </citation>
    <scope>NUCLEOTIDE SEQUENCE</scope>
    <source>
        <strain evidence="3">MSJK0025</strain>
    </source>
</reference>
<dbReference type="EMBL" id="CP121468">
    <property type="protein sequence ID" value="WFR89957.1"/>
    <property type="molecule type" value="Genomic_DNA"/>
</dbReference>
<feature type="domain" description="Alpha/beta hydrolase fold-3" evidence="2">
    <location>
        <begin position="42"/>
        <end position="247"/>
    </location>
</feature>
<dbReference type="GO" id="GO:0016787">
    <property type="term" value="F:hydrolase activity"/>
    <property type="evidence" value="ECO:0007669"/>
    <property type="project" value="UniProtKB-KW"/>
</dbReference>
<dbReference type="Gene3D" id="3.40.50.1820">
    <property type="entry name" value="alpha/beta hydrolase"/>
    <property type="match status" value="1"/>
</dbReference>
<dbReference type="Pfam" id="PF07859">
    <property type="entry name" value="Abhydrolase_3"/>
    <property type="match status" value="1"/>
</dbReference>
<dbReference type="InterPro" id="IPR029058">
    <property type="entry name" value="AB_hydrolase_fold"/>
</dbReference>
<dbReference type="PANTHER" id="PTHR48081">
    <property type="entry name" value="AB HYDROLASE SUPERFAMILY PROTEIN C4A8.06C"/>
    <property type="match status" value="1"/>
</dbReference>
<evidence type="ECO:0000313" key="3">
    <source>
        <dbReference type="EMBL" id="WFR89957.1"/>
    </source>
</evidence>
<keyword evidence="1 3" id="KW-0378">Hydrolase</keyword>
<dbReference type="AlphaFoldDB" id="A0AAJ6A2D6"/>
<evidence type="ECO:0000256" key="1">
    <source>
        <dbReference type="ARBA" id="ARBA00022801"/>
    </source>
</evidence>
<organism evidence="3 4">
    <name type="scientific">Limosilactobacillus fermentum</name>
    <name type="common">Lactobacillus fermentum</name>
    <dbReference type="NCBI Taxonomy" id="1613"/>
    <lineage>
        <taxon>Bacteria</taxon>
        <taxon>Bacillati</taxon>
        <taxon>Bacillota</taxon>
        <taxon>Bacilli</taxon>
        <taxon>Lactobacillales</taxon>
        <taxon>Lactobacillaceae</taxon>
        <taxon>Limosilactobacillus</taxon>
    </lineage>
</organism>
<dbReference type="SUPFAM" id="SSF53474">
    <property type="entry name" value="alpha/beta-Hydrolases"/>
    <property type="match status" value="1"/>
</dbReference>